<feature type="transmembrane region" description="Helical" evidence="1">
    <location>
        <begin position="12"/>
        <end position="35"/>
    </location>
</feature>
<protein>
    <submittedName>
        <fullName evidence="2">Uncharacterized protein</fullName>
    </submittedName>
</protein>
<evidence type="ECO:0000256" key="1">
    <source>
        <dbReference type="SAM" id="Phobius"/>
    </source>
</evidence>
<name>A0A6J4QRM5_9ACTN</name>
<organism evidence="2">
    <name type="scientific">uncultured Rubrobacteraceae bacterium</name>
    <dbReference type="NCBI Taxonomy" id="349277"/>
    <lineage>
        <taxon>Bacteria</taxon>
        <taxon>Bacillati</taxon>
        <taxon>Actinomycetota</taxon>
        <taxon>Rubrobacteria</taxon>
        <taxon>Rubrobacterales</taxon>
        <taxon>Rubrobacteraceae</taxon>
        <taxon>environmental samples</taxon>
    </lineage>
</organism>
<gene>
    <name evidence="2" type="ORF">AVDCRST_MAG14-1001</name>
</gene>
<proteinExistence type="predicted"/>
<keyword evidence="1" id="KW-1133">Transmembrane helix</keyword>
<evidence type="ECO:0000313" key="2">
    <source>
        <dbReference type="EMBL" id="CAA9451599.1"/>
    </source>
</evidence>
<accession>A0A6J4QRM5</accession>
<reference evidence="2" key="1">
    <citation type="submission" date="2020-02" db="EMBL/GenBank/DDBJ databases">
        <authorList>
            <person name="Meier V. D."/>
        </authorList>
    </citation>
    <scope>NUCLEOTIDE SEQUENCE</scope>
    <source>
        <strain evidence="2">AVDCRST_MAG14</strain>
    </source>
</reference>
<sequence>MADPHGGSAQAGIVFVATFFFVLVAAVISTGLVVYTA</sequence>
<keyword evidence="1" id="KW-0472">Membrane</keyword>
<dbReference type="EMBL" id="CADCVG010000043">
    <property type="protein sequence ID" value="CAA9451599.1"/>
    <property type="molecule type" value="Genomic_DNA"/>
</dbReference>
<keyword evidence="1" id="KW-0812">Transmembrane</keyword>
<dbReference type="AlphaFoldDB" id="A0A6J4QRM5"/>